<dbReference type="Pfam" id="PF02630">
    <property type="entry name" value="SCO1-SenC"/>
    <property type="match status" value="1"/>
</dbReference>
<dbReference type="EMBL" id="QZEW01000016">
    <property type="protein sequence ID" value="RJL19441.1"/>
    <property type="molecule type" value="Genomic_DNA"/>
</dbReference>
<dbReference type="Gene3D" id="3.40.30.10">
    <property type="entry name" value="Glutaredoxin"/>
    <property type="match status" value="1"/>
</dbReference>
<evidence type="ECO:0000313" key="3">
    <source>
        <dbReference type="EMBL" id="RJL19441.1"/>
    </source>
</evidence>
<evidence type="ECO:0000313" key="4">
    <source>
        <dbReference type="Proteomes" id="UP000283587"/>
    </source>
</evidence>
<keyword evidence="4" id="KW-1185">Reference proteome</keyword>
<evidence type="ECO:0008006" key="5">
    <source>
        <dbReference type="Google" id="ProtNLM"/>
    </source>
</evidence>
<feature type="binding site" evidence="2">
    <location>
        <position position="57"/>
    </location>
    <ligand>
        <name>Cu cation</name>
        <dbReference type="ChEBI" id="CHEBI:23378"/>
    </ligand>
</feature>
<comment type="caution">
    <text evidence="3">The sequence shown here is derived from an EMBL/GenBank/DDBJ whole genome shotgun (WGS) entry which is preliminary data.</text>
</comment>
<protein>
    <recommendedName>
        <fullName evidence="5">SCO family protein</fullName>
    </recommendedName>
</protein>
<name>A0A419A9Q3_9RHOB</name>
<accession>A0A419A9Q3</accession>
<dbReference type="SUPFAM" id="SSF52833">
    <property type="entry name" value="Thioredoxin-like"/>
    <property type="match status" value="1"/>
</dbReference>
<reference evidence="4" key="1">
    <citation type="submission" date="2018-09" db="EMBL/GenBank/DDBJ databases">
        <title>Paracoccus onubensis nov. sp. a moderate halophilic bacterium isolated from Gruta de las Maravillas (Aracena, Spain).</title>
        <authorList>
            <person name="Jurado V."/>
            <person name="Gutierrez-Patricio S."/>
            <person name="Gonzalez-Pimentel J.L."/>
            <person name="Miller A.Z."/>
            <person name="Laiz L."/>
            <person name="Saiz-Jimenez C."/>
        </authorList>
    </citation>
    <scope>NUCLEOTIDE SEQUENCE [LARGE SCALE GENOMIC DNA]</scope>
    <source>
        <strain evidence="4">DSM 26381</strain>
    </source>
</reference>
<evidence type="ECO:0000256" key="2">
    <source>
        <dbReference type="PIRSR" id="PIRSR603782-1"/>
    </source>
</evidence>
<sequence>MWGDGVGMCCCMNPALSRKLRWGVTDARYHTEGFVSRFQRKGTVIVSFAFTEWTTLCPLTNAILTQVDDRILTEDLPITLVTVSIDPVSDTPEKLAATAADYGASEDWVWLTAAPMETFLLLDSLGLPPGPIESHDPMLLIGAVRTGAFQRIIGLPEPERLIELALGF</sequence>
<gene>
    <name evidence="3" type="ORF">D3P05_05130</name>
</gene>
<comment type="similarity">
    <text evidence="1">Belongs to the SCO1/2 family.</text>
</comment>
<dbReference type="GO" id="GO:0046872">
    <property type="term" value="F:metal ion binding"/>
    <property type="evidence" value="ECO:0007669"/>
    <property type="project" value="UniProtKB-KW"/>
</dbReference>
<dbReference type="InterPro" id="IPR036249">
    <property type="entry name" value="Thioredoxin-like_sf"/>
</dbReference>
<dbReference type="InterPro" id="IPR003782">
    <property type="entry name" value="SCO1/SenC"/>
</dbReference>
<organism evidence="3 4">
    <name type="scientific">Paracoccus siganidrum</name>
    <dbReference type="NCBI Taxonomy" id="1276757"/>
    <lineage>
        <taxon>Bacteria</taxon>
        <taxon>Pseudomonadati</taxon>
        <taxon>Pseudomonadota</taxon>
        <taxon>Alphaproteobacteria</taxon>
        <taxon>Rhodobacterales</taxon>
        <taxon>Paracoccaceae</taxon>
        <taxon>Paracoccus</taxon>
    </lineage>
</organism>
<evidence type="ECO:0000256" key="1">
    <source>
        <dbReference type="ARBA" id="ARBA00010996"/>
    </source>
</evidence>
<dbReference type="OrthoDB" id="5296507at2"/>
<dbReference type="AlphaFoldDB" id="A0A419A9Q3"/>
<keyword evidence="2" id="KW-0479">Metal-binding</keyword>
<proteinExistence type="inferred from homology"/>
<dbReference type="Proteomes" id="UP000283587">
    <property type="component" value="Unassembled WGS sequence"/>
</dbReference>
<keyword evidence="2" id="KW-0186">Copper</keyword>